<evidence type="ECO:0000256" key="8">
    <source>
        <dbReference type="ARBA" id="ARBA00022786"/>
    </source>
</evidence>
<dbReference type="GO" id="GO:0008270">
    <property type="term" value="F:zinc ion binding"/>
    <property type="evidence" value="ECO:0007669"/>
    <property type="project" value="UniProtKB-KW"/>
</dbReference>
<evidence type="ECO:0000256" key="9">
    <source>
        <dbReference type="ARBA" id="ARBA00022833"/>
    </source>
</evidence>
<dbReference type="PANTHER" id="PTHR11210">
    <property type="entry name" value="RING BOX"/>
    <property type="match status" value="1"/>
</dbReference>
<dbReference type="EMBL" id="CAJOBI010172767">
    <property type="protein sequence ID" value="CAF4895999.1"/>
    <property type="molecule type" value="Genomic_DNA"/>
</dbReference>
<gene>
    <name evidence="13" type="ORF">SMN809_LOCUS51504</name>
    <name evidence="14" type="ORF">SMN809_LOCUS55697</name>
</gene>
<dbReference type="InterPro" id="IPR024766">
    <property type="entry name" value="Znf_RING_H2"/>
</dbReference>
<evidence type="ECO:0000256" key="6">
    <source>
        <dbReference type="ARBA" id="ARBA00022723"/>
    </source>
</evidence>
<name>A0A8S3DJU5_9BILA</name>
<dbReference type="InterPro" id="IPR013083">
    <property type="entry name" value="Znf_RING/FYVE/PHD"/>
</dbReference>
<comment type="similarity">
    <text evidence="4">Belongs to the RING-box family.</text>
</comment>
<dbReference type="PROSITE" id="PS50089">
    <property type="entry name" value="ZF_RING_2"/>
    <property type="match status" value="1"/>
</dbReference>
<reference evidence="14" key="1">
    <citation type="submission" date="2021-02" db="EMBL/GenBank/DDBJ databases">
        <authorList>
            <person name="Nowell W R."/>
        </authorList>
    </citation>
    <scope>NUCLEOTIDE SEQUENCE</scope>
</reference>
<evidence type="ECO:0000256" key="4">
    <source>
        <dbReference type="ARBA" id="ARBA00009273"/>
    </source>
</evidence>
<dbReference type="Gene3D" id="3.30.40.10">
    <property type="entry name" value="Zinc/RING finger domain, C3HC4 (zinc finger)"/>
    <property type="match status" value="1"/>
</dbReference>
<evidence type="ECO:0000313" key="14">
    <source>
        <dbReference type="EMBL" id="CAF4980594.1"/>
    </source>
</evidence>
<evidence type="ECO:0000256" key="3">
    <source>
        <dbReference type="ARBA" id="ARBA00004906"/>
    </source>
</evidence>
<comment type="subcellular location">
    <subcellularLocation>
        <location evidence="2">Cytoplasm</location>
    </subcellularLocation>
    <subcellularLocation>
        <location evidence="1">Nucleus</location>
    </subcellularLocation>
</comment>
<dbReference type="EMBL" id="CAJOBI010197397">
    <property type="protein sequence ID" value="CAF4980594.1"/>
    <property type="molecule type" value="Genomic_DNA"/>
</dbReference>
<dbReference type="GO" id="GO:0005737">
    <property type="term" value="C:cytoplasm"/>
    <property type="evidence" value="ECO:0007669"/>
    <property type="project" value="UniProtKB-SubCell"/>
</dbReference>
<evidence type="ECO:0000256" key="5">
    <source>
        <dbReference type="ARBA" id="ARBA00022490"/>
    </source>
</evidence>
<keyword evidence="7 11" id="KW-0863">Zinc-finger</keyword>
<dbReference type="InterPro" id="IPR001841">
    <property type="entry name" value="Znf_RING"/>
</dbReference>
<dbReference type="GO" id="GO:0005634">
    <property type="term" value="C:nucleus"/>
    <property type="evidence" value="ECO:0007669"/>
    <property type="project" value="UniProtKB-SubCell"/>
</dbReference>
<organism evidence="14 15">
    <name type="scientific">Rotaria magnacalcarata</name>
    <dbReference type="NCBI Taxonomy" id="392030"/>
    <lineage>
        <taxon>Eukaryota</taxon>
        <taxon>Metazoa</taxon>
        <taxon>Spiralia</taxon>
        <taxon>Gnathifera</taxon>
        <taxon>Rotifera</taxon>
        <taxon>Eurotatoria</taxon>
        <taxon>Bdelloidea</taxon>
        <taxon>Philodinida</taxon>
        <taxon>Philodinidae</taxon>
        <taxon>Rotaria</taxon>
    </lineage>
</organism>
<dbReference type="Pfam" id="PF12678">
    <property type="entry name" value="zf-rbx1"/>
    <property type="match status" value="1"/>
</dbReference>
<evidence type="ECO:0000256" key="11">
    <source>
        <dbReference type="PROSITE-ProRule" id="PRU00175"/>
    </source>
</evidence>
<feature type="non-terminal residue" evidence="14">
    <location>
        <position position="1"/>
    </location>
</feature>
<proteinExistence type="inferred from homology"/>
<evidence type="ECO:0000256" key="7">
    <source>
        <dbReference type="ARBA" id="ARBA00022771"/>
    </source>
</evidence>
<evidence type="ECO:0000256" key="2">
    <source>
        <dbReference type="ARBA" id="ARBA00004496"/>
    </source>
</evidence>
<dbReference type="GO" id="GO:0031461">
    <property type="term" value="C:cullin-RING ubiquitin ligase complex"/>
    <property type="evidence" value="ECO:0007669"/>
    <property type="project" value="UniProtKB-ARBA"/>
</dbReference>
<comment type="pathway">
    <text evidence="3">Protein modification; protein ubiquitination.</text>
</comment>
<keyword evidence="9" id="KW-0862">Zinc</keyword>
<dbReference type="InterPro" id="IPR051031">
    <property type="entry name" value="RING-box_E3_Ubiquitin_Ligase"/>
</dbReference>
<comment type="caution">
    <text evidence="14">The sequence shown here is derived from an EMBL/GenBank/DDBJ whole genome shotgun (WGS) entry which is preliminary data.</text>
</comment>
<evidence type="ECO:0000256" key="1">
    <source>
        <dbReference type="ARBA" id="ARBA00004123"/>
    </source>
</evidence>
<evidence type="ECO:0000256" key="10">
    <source>
        <dbReference type="ARBA" id="ARBA00023242"/>
    </source>
</evidence>
<accession>A0A8S3DJU5</accession>
<keyword evidence="8" id="KW-0833">Ubl conjugation pathway</keyword>
<keyword evidence="10" id="KW-0539">Nucleus</keyword>
<dbReference type="AlphaFoldDB" id="A0A8S3DJU5"/>
<evidence type="ECO:0000313" key="15">
    <source>
        <dbReference type="Proteomes" id="UP000676336"/>
    </source>
</evidence>
<protein>
    <recommendedName>
        <fullName evidence="12">RING-type domain-containing protein</fullName>
    </recommendedName>
</protein>
<dbReference type="Proteomes" id="UP000676336">
    <property type="component" value="Unassembled WGS sequence"/>
</dbReference>
<keyword evidence="5" id="KW-0963">Cytoplasm</keyword>
<evidence type="ECO:0000313" key="13">
    <source>
        <dbReference type="EMBL" id="CAF4895999.1"/>
    </source>
</evidence>
<feature type="domain" description="RING-type" evidence="12">
    <location>
        <begin position="7"/>
        <end position="60"/>
    </location>
</feature>
<dbReference type="SUPFAM" id="SSF57850">
    <property type="entry name" value="RING/U-box"/>
    <property type="match status" value="1"/>
</dbReference>
<evidence type="ECO:0000259" key="12">
    <source>
        <dbReference type="PROSITE" id="PS50089"/>
    </source>
</evidence>
<sequence>DVAHDVCAICRTALSESCLRCQAASNLQECIIVWGTCNHSFHNCCMSQWVKQRAQCPLCQTDWVINRIGQ</sequence>
<keyword evidence="6" id="KW-0479">Metal-binding</keyword>